<dbReference type="EMBL" id="VMTR01000032">
    <property type="protein sequence ID" value="TVT95363.1"/>
    <property type="molecule type" value="Genomic_DNA"/>
</dbReference>
<proteinExistence type="predicted"/>
<dbReference type="AlphaFoldDB" id="A0A558GC66"/>
<reference evidence="1 2" key="1">
    <citation type="submission" date="2019-07" db="EMBL/GenBank/DDBJ databases">
        <title>Draft genome sequence of Haloferax volcanii SS0101, isolated from salt farm in Samut Sakhon, Thailand.</title>
        <authorList>
            <person name="Wanthongcharoen S."/>
            <person name="Yamprayoonswat W."/>
            <person name="Ruangsuj P."/>
            <person name="Thongpramul N."/>
            <person name="Jumpathong W."/>
            <person name="Sittihan S."/>
            <person name="Kanjanavas P."/>
            <person name="Yasawong M."/>
        </authorList>
    </citation>
    <scope>NUCLEOTIDE SEQUENCE [LARGE SCALE GENOMIC DNA]</scope>
    <source>
        <strain evidence="1 2">SS0101</strain>
    </source>
</reference>
<dbReference type="Proteomes" id="UP000320212">
    <property type="component" value="Unassembled WGS sequence"/>
</dbReference>
<gene>
    <name evidence="1" type="ORF">FQA18_06885</name>
</gene>
<protein>
    <submittedName>
        <fullName evidence="1">Uncharacterized protein</fullName>
    </submittedName>
</protein>
<comment type="caution">
    <text evidence="1">The sequence shown here is derived from an EMBL/GenBank/DDBJ whole genome shotgun (WGS) entry which is preliminary data.</text>
</comment>
<organism evidence="1 2">
    <name type="scientific">Haloferax volcanii</name>
    <name type="common">Halobacterium volcanii</name>
    <dbReference type="NCBI Taxonomy" id="2246"/>
    <lineage>
        <taxon>Archaea</taxon>
        <taxon>Methanobacteriati</taxon>
        <taxon>Methanobacteriota</taxon>
        <taxon>Stenosarchaea group</taxon>
        <taxon>Halobacteria</taxon>
        <taxon>Halobacteriales</taxon>
        <taxon>Haloferacaceae</taxon>
        <taxon>Haloferax</taxon>
    </lineage>
</organism>
<evidence type="ECO:0000313" key="2">
    <source>
        <dbReference type="Proteomes" id="UP000320212"/>
    </source>
</evidence>
<sequence>MTVASVAAQDTRWVGGRVNHMSRYTTISWWEWYADRQRRDRISVLKSRQRSERTGGSTETLCSVQRDVLPIESLADYAPVGHSSTPDNDVSPTFLLHDYLCKV</sequence>
<evidence type="ECO:0000313" key="1">
    <source>
        <dbReference type="EMBL" id="TVT95363.1"/>
    </source>
</evidence>
<name>A0A558GC66_HALVO</name>
<accession>A0A558GC66</accession>